<feature type="repeat" description="PPR" evidence="2">
    <location>
        <begin position="146"/>
        <end position="180"/>
    </location>
</feature>
<evidence type="ECO:0000313" key="3">
    <source>
        <dbReference type="EMBL" id="MQL88051.1"/>
    </source>
</evidence>
<dbReference type="FunFam" id="1.25.40.10:FF:000090">
    <property type="entry name" value="Pentatricopeptide repeat-containing protein, chloroplastic"/>
    <property type="match status" value="1"/>
</dbReference>
<dbReference type="InterPro" id="IPR046848">
    <property type="entry name" value="E_motif"/>
</dbReference>
<dbReference type="EMBL" id="NMUH01001025">
    <property type="protein sequence ID" value="MQL88051.1"/>
    <property type="molecule type" value="Genomic_DNA"/>
</dbReference>
<sequence length="513" mass="55370">MAGGDPRAQLVSAIAACPCVPAFRPILARLITAGLWRDRFVVARAVAFCATSAVDPGALDLAGVLFRHADAPSAFAYNAMIRGHSAGPTPPEALRLFRRMLRRGLFPDRFAFPFLLRACARSEHSAGLGDGESYHALLLKHGFGTDLHVQTSLLHMYASLGHVDVARQVFEEMPTRSTVTWNSILTGHAKMSETPEEGLLLFGEMAWAKVEMNEHTLVAALLCCAASGSLLFGKCVHGFITRRRDGPWSVELGSSLLRMYVKCGGLDGGRKVFQTLPSRDVSAWTAMIGGLAEHGHGPEALRLFDRMLTVERLNPDSVTFTSVLHACSHSGLVEEGLKVFNEMAVVHGVEPRVEHYGAMVDLLGRAGRVEEARSLIESMPFAPNQVVWGALLNSCLAGGGDELLGRHHHVLTEGLEGGALFVEISNAYAKVGRWEEVGKVRTGMAERGVRKARGCSCVDVHGRMHRFLVGDTRDAMAMDVCGSLGGIIVAQEPGPFTSFTTSFTALDDVVDAM</sequence>
<protein>
    <recommendedName>
        <fullName evidence="5">Pentatricopeptide repeat-containing protein</fullName>
    </recommendedName>
</protein>
<evidence type="ECO:0000256" key="1">
    <source>
        <dbReference type="ARBA" id="ARBA00022737"/>
    </source>
</evidence>
<dbReference type="OrthoDB" id="1731741at2759"/>
<name>A0A843UWS5_COLES</name>
<comment type="caution">
    <text evidence="3">The sequence shown here is derived from an EMBL/GenBank/DDBJ whole genome shotgun (WGS) entry which is preliminary data.</text>
</comment>
<gene>
    <name evidence="3" type="ORF">Taro_020598</name>
</gene>
<organism evidence="3 4">
    <name type="scientific">Colocasia esculenta</name>
    <name type="common">Wild taro</name>
    <name type="synonym">Arum esculentum</name>
    <dbReference type="NCBI Taxonomy" id="4460"/>
    <lineage>
        <taxon>Eukaryota</taxon>
        <taxon>Viridiplantae</taxon>
        <taxon>Streptophyta</taxon>
        <taxon>Embryophyta</taxon>
        <taxon>Tracheophyta</taxon>
        <taxon>Spermatophyta</taxon>
        <taxon>Magnoliopsida</taxon>
        <taxon>Liliopsida</taxon>
        <taxon>Araceae</taxon>
        <taxon>Aroideae</taxon>
        <taxon>Colocasieae</taxon>
        <taxon>Colocasia</taxon>
    </lineage>
</organism>
<dbReference type="SMR" id="A0A843UWS5"/>
<dbReference type="Gene3D" id="1.25.40.10">
    <property type="entry name" value="Tetratricopeptide repeat domain"/>
    <property type="match status" value="3"/>
</dbReference>
<dbReference type="PANTHER" id="PTHR47926:SF526">
    <property type="entry name" value="PENTACOTRIPEPTIDE-REPEAT REGION OF PRORP DOMAIN-CONTAINING PROTEIN"/>
    <property type="match status" value="1"/>
</dbReference>
<dbReference type="Pfam" id="PF13041">
    <property type="entry name" value="PPR_2"/>
    <property type="match status" value="2"/>
</dbReference>
<keyword evidence="1" id="KW-0677">Repeat</keyword>
<feature type="repeat" description="PPR" evidence="2">
    <location>
        <begin position="316"/>
        <end position="351"/>
    </location>
</feature>
<evidence type="ECO:0000313" key="4">
    <source>
        <dbReference type="Proteomes" id="UP000652761"/>
    </source>
</evidence>
<reference evidence="3" key="1">
    <citation type="submission" date="2017-07" db="EMBL/GenBank/DDBJ databases">
        <title>Taro Niue Genome Assembly and Annotation.</title>
        <authorList>
            <person name="Atibalentja N."/>
            <person name="Keating K."/>
            <person name="Fields C.J."/>
        </authorList>
    </citation>
    <scope>NUCLEOTIDE SEQUENCE</scope>
    <source>
        <strain evidence="3">Niue_2</strain>
        <tissue evidence="3">Leaf</tissue>
    </source>
</reference>
<evidence type="ECO:0008006" key="5">
    <source>
        <dbReference type="Google" id="ProtNLM"/>
    </source>
</evidence>
<dbReference type="PANTHER" id="PTHR47926">
    <property type="entry name" value="PENTATRICOPEPTIDE REPEAT-CONTAINING PROTEIN"/>
    <property type="match status" value="1"/>
</dbReference>
<dbReference type="Pfam" id="PF01535">
    <property type="entry name" value="PPR"/>
    <property type="match status" value="2"/>
</dbReference>
<dbReference type="Proteomes" id="UP000652761">
    <property type="component" value="Unassembled WGS sequence"/>
</dbReference>
<dbReference type="NCBIfam" id="TIGR00756">
    <property type="entry name" value="PPR"/>
    <property type="match status" value="4"/>
</dbReference>
<feature type="repeat" description="PPR" evidence="2">
    <location>
        <begin position="73"/>
        <end position="107"/>
    </location>
</feature>
<dbReference type="FunFam" id="1.25.40.10:FF:000344">
    <property type="entry name" value="Pentatricopeptide repeat-containing protein"/>
    <property type="match status" value="1"/>
</dbReference>
<keyword evidence="4" id="KW-1185">Reference proteome</keyword>
<dbReference type="GO" id="GO:0003723">
    <property type="term" value="F:RNA binding"/>
    <property type="evidence" value="ECO:0007669"/>
    <property type="project" value="InterPro"/>
</dbReference>
<dbReference type="Pfam" id="PF20431">
    <property type="entry name" value="E_motif"/>
    <property type="match status" value="1"/>
</dbReference>
<dbReference type="InterPro" id="IPR046960">
    <property type="entry name" value="PPR_At4g14850-like_plant"/>
</dbReference>
<dbReference type="PROSITE" id="PS51375">
    <property type="entry name" value="PPR"/>
    <property type="match status" value="4"/>
</dbReference>
<feature type="repeat" description="PPR" evidence="2">
    <location>
        <begin position="280"/>
        <end position="310"/>
    </location>
</feature>
<dbReference type="AlphaFoldDB" id="A0A843UWS5"/>
<evidence type="ECO:0000256" key="2">
    <source>
        <dbReference type="PROSITE-ProRule" id="PRU00708"/>
    </source>
</evidence>
<proteinExistence type="predicted"/>
<dbReference type="InterPro" id="IPR002885">
    <property type="entry name" value="PPR_rpt"/>
</dbReference>
<dbReference type="InterPro" id="IPR011990">
    <property type="entry name" value="TPR-like_helical_dom_sf"/>
</dbReference>
<dbReference type="GO" id="GO:0009451">
    <property type="term" value="P:RNA modification"/>
    <property type="evidence" value="ECO:0007669"/>
    <property type="project" value="InterPro"/>
</dbReference>
<accession>A0A843UWS5</accession>